<keyword evidence="2" id="KW-0520">NAD</keyword>
<proteinExistence type="predicted"/>
<reference evidence="5 7" key="1">
    <citation type="submission" date="2015-02" db="EMBL/GenBank/DDBJ databases">
        <title>Physiological reanalysis, assessment of diazotrophy, and genome sequences of multiple isolates of Streptomyces thermoautotrophicus.</title>
        <authorList>
            <person name="MacKellar D.C."/>
            <person name="Lieber L."/>
            <person name="Norman J."/>
            <person name="Bolger A."/>
            <person name="Tobin C."/>
            <person name="Murray J.W."/>
            <person name="Prell J."/>
        </authorList>
    </citation>
    <scope>NUCLEOTIDE SEQUENCE [LARGE SCALE GENOMIC DNA]</scope>
    <source>
        <strain evidence="5 7">UBT1</strain>
    </source>
</reference>
<dbReference type="EMBL" id="JYIJ01000016">
    <property type="protein sequence ID" value="KWX04014.1"/>
    <property type="molecule type" value="Genomic_DNA"/>
</dbReference>
<dbReference type="GO" id="GO:0005829">
    <property type="term" value="C:cytosol"/>
    <property type="evidence" value="ECO:0007669"/>
    <property type="project" value="TreeGrafter"/>
</dbReference>
<dbReference type="SUPFAM" id="SSF51735">
    <property type="entry name" value="NAD(P)-binding Rossmann-fold domains"/>
    <property type="match status" value="1"/>
</dbReference>
<dbReference type="Gene3D" id="3.40.50.720">
    <property type="entry name" value="NAD(P)-binding Rossmann-like Domain"/>
    <property type="match status" value="2"/>
</dbReference>
<dbReference type="GO" id="GO:0016618">
    <property type="term" value="F:hydroxypyruvate reductase [NAD(P)H] activity"/>
    <property type="evidence" value="ECO:0007669"/>
    <property type="project" value="TreeGrafter"/>
</dbReference>
<dbReference type="PANTHER" id="PTHR10996">
    <property type="entry name" value="2-HYDROXYACID DEHYDROGENASE-RELATED"/>
    <property type="match status" value="1"/>
</dbReference>
<evidence type="ECO:0000313" key="7">
    <source>
        <dbReference type="Proteomes" id="UP000070659"/>
    </source>
</evidence>
<dbReference type="OrthoDB" id="4324715at2"/>
<evidence type="ECO:0000256" key="1">
    <source>
        <dbReference type="ARBA" id="ARBA00023002"/>
    </source>
</evidence>
<dbReference type="FunFam" id="3.40.50.720:FF:000593">
    <property type="entry name" value="Dihydrofolate reductase"/>
    <property type="match status" value="1"/>
</dbReference>
<dbReference type="PATRIC" id="fig|1469144.8.peg.3380"/>
<gene>
    <name evidence="4" type="ORF">TH66_08660</name>
    <name evidence="5" type="ORF">TR74_17575</name>
</gene>
<dbReference type="CDD" id="cd12166">
    <property type="entry name" value="2-Hacid_dh_7"/>
    <property type="match status" value="1"/>
</dbReference>
<dbReference type="GO" id="GO:0030267">
    <property type="term" value="F:glyoxylate reductase (NADPH) activity"/>
    <property type="evidence" value="ECO:0007669"/>
    <property type="project" value="TreeGrafter"/>
</dbReference>
<evidence type="ECO:0000313" key="4">
    <source>
        <dbReference type="EMBL" id="KWX04014.1"/>
    </source>
</evidence>
<dbReference type="InterPro" id="IPR050223">
    <property type="entry name" value="D-isomer_2-hydroxyacid_DH"/>
</dbReference>
<sequence>MPWRGAVKVWLPIHNPEQVLGGLPEGVEVDVYDGSGDPPASIDEVEFYVPPYTLAQPEVWEIIPRMRSLKVVQLLTAGFEHVRPYVPQGVTLCNARGLHDTATSELALTLMLAVLRGVPDFVRAQDAGEWRFSFQSGLADKTVLIVGYGSIGAAIEQRLQPFEVEVLRVARSPRDGVAGYESLPELLPRADVVVLAVPLTEETRGMVDEKFLARMKDGALLVNVARGPVVVTDALLTELASGRLRAALDVTDPEPLPPDHPLWRAPNVLISMHTGGATAAAFPRGVRLIREQLHRYAAGQPLINVITGEY</sequence>
<dbReference type="InterPro" id="IPR036291">
    <property type="entry name" value="NAD(P)-bd_dom_sf"/>
</dbReference>
<keyword evidence="1" id="KW-0560">Oxidoreductase</keyword>
<dbReference type="PROSITE" id="PS00671">
    <property type="entry name" value="D_2_HYDROXYACID_DH_3"/>
    <property type="match status" value="1"/>
</dbReference>
<evidence type="ECO:0000313" key="6">
    <source>
        <dbReference type="Proteomes" id="UP000070598"/>
    </source>
</evidence>
<dbReference type="PANTHER" id="PTHR10996:SF178">
    <property type="entry name" value="2-HYDROXYACID DEHYDROGENASE YGL185C-RELATED"/>
    <property type="match status" value="1"/>
</dbReference>
<dbReference type="Proteomes" id="UP000070659">
    <property type="component" value="Unassembled WGS sequence"/>
</dbReference>
<name>A0A132NCB5_9ACTN</name>
<feature type="domain" description="D-isomer specific 2-hydroxyacid dehydrogenase NAD-binding" evidence="3">
    <location>
        <begin position="108"/>
        <end position="275"/>
    </location>
</feature>
<dbReference type="GO" id="GO:0051287">
    <property type="term" value="F:NAD binding"/>
    <property type="evidence" value="ECO:0007669"/>
    <property type="project" value="InterPro"/>
</dbReference>
<protein>
    <submittedName>
        <fullName evidence="5">Dihydrofolate reductase</fullName>
    </submittedName>
</protein>
<dbReference type="Pfam" id="PF02826">
    <property type="entry name" value="2-Hacid_dh_C"/>
    <property type="match status" value="1"/>
</dbReference>
<dbReference type="SUPFAM" id="SSF52283">
    <property type="entry name" value="Formate/glycerate dehydrogenase catalytic domain-like"/>
    <property type="match status" value="1"/>
</dbReference>
<evidence type="ECO:0000259" key="3">
    <source>
        <dbReference type="Pfam" id="PF02826"/>
    </source>
</evidence>
<dbReference type="AlphaFoldDB" id="A0A132NCB5"/>
<reference evidence="6" key="2">
    <citation type="submission" date="2015-02" db="EMBL/GenBank/DDBJ databases">
        <title>Physiological reanalysis, assessment of diazotrophy, and genome sequences of multiple isolates of Streptomyces thermoautotrophicus.</title>
        <authorList>
            <person name="MacKellar D.C."/>
            <person name="Lieber L."/>
            <person name="Norman J."/>
            <person name="Bolger A."/>
            <person name="Tobin C."/>
            <person name="Murray J.W."/>
            <person name="Friesen M."/>
            <person name="Prell J."/>
        </authorList>
    </citation>
    <scope>NUCLEOTIDE SEQUENCE [LARGE SCALE GENOMIC DNA]</scope>
    <source>
        <strain evidence="6">UBT1</strain>
    </source>
</reference>
<dbReference type="InterPro" id="IPR029753">
    <property type="entry name" value="D-isomer_DH_CS"/>
</dbReference>
<organism evidence="5 6">
    <name type="scientific">Carbonactinospora thermoautotrophica</name>
    <dbReference type="NCBI Taxonomy" id="1469144"/>
    <lineage>
        <taxon>Bacteria</taxon>
        <taxon>Bacillati</taxon>
        <taxon>Actinomycetota</taxon>
        <taxon>Actinomycetes</taxon>
        <taxon>Kitasatosporales</taxon>
        <taxon>Carbonactinosporaceae</taxon>
        <taxon>Carbonactinospora</taxon>
    </lineage>
</organism>
<evidence type="ECO:0000256" key="2">
    <source>
        <dbReference type="ARBA" id="ARBA00023027"/>
    </source>
</evidence>
<dbReference type="Proteomes" id="UP000070598">
    <property type="component" value="Unassembled WGS sequence"/>
</dbReference>
<dbReference type="InterPro" id="IPR006140">
    <property type="entry name" value="D-isomer_DH_NAD-bd"/>
</dbReference>
<comment type="caution">
    <text evidence="5">The sequence shown here is derived from an EMBL/GenBank/DDBJ whole genome shotgun (WGS) entry which is preliminary data.</text>
</comment>
<dbReference type="EMBL" id="JYIK01001034">
    <property type="protein sequence ID" value="KWX07801.1"/>
    <property type="molecule type" value="Genomic_DNA"/>
</dbReference>
<evidence type="ECO:0000313" key="5">
    <source>
        <dbReference type="EMBL" id="KWX07801.1"/>
    </source>
</evidence>
<accession>A0A132NCB5</accession>